<dbReference type="PANTHER" id="PTHR38592">
    <property type="entry name" value="BLL4819 PROTEIN"/>
    <property type="match status" value="1"/>
</dbReference>
<name>A0ABZ2PAU7_9BRAD</name>
<keyword evidence="1" id="KW-0812">Transmembrane</keyword>
<feature type="transmembrane region" description="Helical" evidence="1">
    <location>
        <begin position="110"/>
        <end position="131"/>
    </location>
</feature>
<protein>
    <submittedName>
        <fullName evidence="2">OpgC domain-containing protein</fullName>
    </submittedName>
</protein>
<accession>A0ABZ2PAU7</accession>
<evidence type="ECO:0000313" key="3">
    <source>
        <dbReference type="Proteomes" id="UP001432046"/>
    </source>
</evidence>
<keyword evidence="1" id="KW-1133">Transmembrane helix</keyword>
<reference evidence="2" key="1">
    <citation type="journal article" date="2021" name="Int. J. Syst. Evol. Microbiol.">
        <title>Bradyrhizobium septentrionale sp. nov. (sv. septentrionale) and Bradyrhizobium quebecense sp. nov. (sv. septentrionale) associated with legumes native to Canada possess rearranged symbiosis genes and numerous insertion sequences.</title>
        <authorList>
            <person name="Bromfield E.S.P."/>
            <person name="Cloutier S."/>
        </authorList>
    </citation>
    <scope>NUCLEOTIDE SEQUENCE</scope>
    <source>
        <strain evidence="2">5S5</strain>
    </source>
</reference>
<sequence length="207" mass="22898">MAWQLPLVLGAWWIIEGKRFRPWVTSRAALVPAVLYLVFSLIIALSWSIKPLEALVRQALLHPMDKSNPAPLRVLHFLALAVLAVWFVPRDWRGLTTAVMRGVILCGQKSLPMYCLGVLLTLASHLVLLGISEGLMMQIALSVGGVLVMILSATLLNLKPRRRPYAKTADLPVEEPTKFELVINLKTARALGGFPPLLPVRADEVIE</sequence>
<keyword evidence="3" id="KW-1185">Reference proteome</keyword>
<dbReference type="PANTHER" id="PTHR38592:SF3">
    <property type="entry name" value="BLL4819 PROTEIN"/>
    <property type="match status" value="1"/>
</dbReference>
<dbReference type="EMBL" id="CP147711">
    <property type="protein sequence ID" value="WXC84220.1"/>
    <property type="molecule type" value="Genomic_DNA"/>
</dbReference>
<dbReference type="InterPro" id="IPR014550">
    <property type="entry name" value="UCP028704_OpgC"/>
</dbReference>
<feature type="transmembrane region" description="Helical" evidence="1">
    <location>
        <begin position="137"/>
        <end position="158"/>
    </location>
</feature>
<dbReference type="RefSeq" id="WP_338834893.1">
    <property type="nucleotide sequence ID" value="NZ_CP147711.1"/>
</dbReference>
<dbReference type="Pfam" id="PF10129">
    <property type="entry name" value="OpgC_C"/>
    <property type="match status" value="1"/>
</dbReference>
<feature type="transmembrane region" description="Helical" evidence="1">
    <location>
        <begin position="28"/>
        <end position="50"/>
    </location>
</feature>
<feature type="transmembrane region" description="Helical" evidence="1">
    <location>
        <begin position="70"/>
        <end position="89"/>
    </location>
</feature>
<proteinExistence type="predicted"/>
<dbReference type="Proteomes" id="UP001432046">
    <property type="component" value="Chromosome"/>
</dbReference>
<organism evidence="2 3">
    <name type="scientific">Bradyrhizobium septentrionale</name>
    <dbReference type="NCBI Taxonomy" id="1404411"/>
    <lineage>
        <taxon>Bacteria</taxon>
        <taxon>Pseudomonadati</taxon>
        <taxon>Pseudomonadota</taxon>
        <taxon>Alphaproteobacteria</taxon>
        <taxon>Hyphomicrobiales</taxon>
        <taxon>Nitrobacteraceae</taxon>
        <taxon>Bradyrhizobium</taxon>
    </lineage>
</organism>
<evidence type="ECO:0000313" key="2">
    <source>
        <dbReference type="EMBL" id="WXC84220.1"/>
    </source>
</evidence>
<reference evidence="2" key="2">
    <citation type="submission" date="2024-03" db="EMBL/GenBank/DDBJ databases">
        <authorList>
            <person name="Bromfield E.S.P."/>
            <person name="Cloutier S."/>
        </authorList>
    </citation>
    <scope>NUCLEOTIDE SEQUENCE</scope>
    <source>
        <strain evidence="2">5S5</strain>
    </source>
</reference>
<evidence type="ECO:0000256" key="1">
    <source>
        <dbReference type="SAM" id="Phobius"/>
    </source>
</evidence>
<keyword evidence="1" id="KW-0472">Membrane</keyword>
<gene>
    <name evidence="2" type="primary">opgC</name>
    <name evidence="2" type="ORF">WDK88_09265</name>
</gene>